<evidence type="ECO:0000259" key="7">
    <source>
        <dbReference type="Pfam" id="PF02826"/>
    </source>
</evidence>
<dbReference type="EMBL" id="BSKO01000001">
    <property type="protein sequence ID" value="GLO67531.1"/>
    <property type="molecule type" value="Genomic_DNA"/>
</dbReference>
<evidence type="ECO:0000256" key="4">
    <source>
        <dbReference type="ARBA" id="ARBA00023027"/>
    </source>
</evidence>
<dbReference type="InterPro" id="IPR036291">
    <property type="entry name" value="NAD(P)-bd_dom_sf"/>
</dbReference>
<dbReference type="RefSeq" id="WP_215064657.1">
    <property type="nucleotide sequence ID" value="NZ_BSKO01000001.1"/>
</dbReference>
<dbReference type="PANTHER" id="PTHR42789">
    <property type="entry name" value="D-ISOMER SPECIFIC 2-HYDROXYACID DEHYDROGENASE FAMILY PROTEIN (AFU_ORTHOLOGUE AFUA_6G10090)"/>
    <property type="match status" value="1"/>
</dbReference>
<dbReference type="CDD" id="cd12173">
    <property type="entry name" value="PGDH_4"/>
    <property type="match status" value="1"/>
</dbReference>
<evidence type="ECO:0000256" key="2">
    <source>
        <dbReference type="ARBA" id="ARBA00022605"/>
    </source>
</evidence>
<proteinExistence type="inferred from homology"/>
<feature type="domain" description="D-isomer specific 2-hydroxyacid dehydrogenase catalytic" evidence="6">
    <location>
        <begin position="5"/>
        <end position="314"/>
    </location>
</feature>
<dbReference type="InterPro" id="IPR006140">
    <property type="entry name" value="D-isomer_DH_NAD-bd"/>
</dbReference>
<evidence type="ECO:0000259" key="6">
    <source>
        <dbReference type="Pfam" id="PF00389"/>
    </source>
</evidence>
<name>A0ABQ5TMI9_9BACI</name>
<gene>
    <name evidence="8" type="ORF">MACH08_33150</name>
</gene>
<protein>
    <recommendedName>
        <fullName evidence="10">Hydroxyacid dehydrogenase</fullName>
    </recommendedName>
</protein>
<dbReference type="PANTHER" id="PTHR42789:SF1">
    <property type="entry name" value="D-ISOMER SPECIFIC 2-HYDROXYACID DEHYDROGENASE FAMILY PROTEIN (AFU_ORTHOLOGUE AFUA_6G10090)"/>
    <property type="match status" value="1"/>
</dbReference>
<reference evidence="8 9" key="1">
    <citation type="submission" date="2023-02" db="EMBL/GenBank/DDBJ databases">
        <title>Oceanobacillus kimchii IFOP_LL358 isolated form Alexandrium catenella lab strain.</title>
        <authorList>
            <person name="Gajardo G."/>
            <person name="Ueki S."/>
            <person name="Maruyama F."/>
        </authorList>
    </citation>
    <scope>NUCLEOTIDE SEQUENCE [LARGE SCALE GENOMIC DNA]</scope>
    <source>
        <strain evidence="8 9">IFOP_LL358</strain>
    </source>
</reference>
<accession>A0ABQ5TMI9</accession>
<dbReference type="Pfam" id="PF02826">
    <property type="entry name" value="2-Hacid_dh_C"/>
    <property type="match status" value="1"/>
</dbReference>
<dbReference type="InterPro" id="IPR006139">
    <property type="entry name" value="D-isomer_2_OHA_DH_cat_dom"/>
</dbReference>
<evidence type="ECO:0000256" key="3">
    <source>
        <dbReference type="ARBA" id="ARBA00023002"/>
    </source>
</evidence>
<comment type="caution">
    <text evidence="8">The sequence shown here is derived from an EMBL/GenBank/DDBJ whole genome shotgun (WGS) entry which is preliminary data.</text>
</comment>
<keyword evidence="2" id="KW-0028">Amino-acid biosynthesis</keyword>
<evidence type="ECO:0000256" key="5">
    <source>
        <dbReference type="RuleBase" id="RU003719"/>
    </source>
</evidence>
<dbReference type="PROSITE" id="PS00671">
    <property type="entry name" value="D_2_HYDROXYACID_DH_3"/>
    <property type="match status" value="1"/>
</dbReference>
<evidence type="ECO:0000256" key="1">
    <source>
        <dbReference type="ARBA" id="ARBA00005854"/>
    </source>
</evidence>
<dbReference type="PROSITE" id="PS00065">
    <property type="entry name" value="D_2_HYDROXYACID_DH_1"/>
    <property type="match status" value="1"/>
</dbReference>
<dbReference type="SUPFAM" id="SSF51735">
    <property type="entry name" value="NAD(P)-binding Rossmann-fold domains"/>
    <property type="match status" value="1"/>
</dbReference>
<dbReference type="Pfam" id="PF00389">
    <property type="entry name" value="2-Hacid_dh"/>
    <property type="match status" value="1"/>
</dbReference>
<keyword evidence="4" id="KW-0520">NAD</keyword>
<dbReference type="SUPFAM" id="SSF52283">
    <property type="entry name" value="Formate/glycerate dehydrogenase catalytic domain-like"/>
    <property type="match status" value="1"/>
</dbReference>
<sequence length="319" mass="35318">MEFRVLVPQKIAQEGIRLLEENGASMVVPPSYDEATLVNYVRDVDAIIARTEIYSHRVLENANRLKIIARHGIGVDNIDVKAATKYGIKVTNTPSANINAVAELVLTFMLASTRHLLPIDDAVRHGNFDIRNRLFGYELNGKTLGIIGFGNIGRLIAEKCRLGLGMNIVVFDPYVTAEDVELYVKLTESLEYLLRISDVVTLHVPYVSTTHHLLHKGSFQMMKKDAILINAARGGVVDEKALVEALMNGEIRGACVDVFEEEPPRAENPLFKLENVIVTPHLGAQTHEAFKKMAIDAANEIISVKNGEVPEHLIHPVTT</sequence>
<keyword evidence="9" id="KW-1185">Reference proteome</keyword>
<dbReference type="InterPro" id="IPR050857">
    <property type="entry name" value="D-2-hydroxyacid_DH"/>
</dbReference>
<evidence type="ECO:0000313" key="8">
    <source>
        <dbReference type="EMBL" id="GLO67531.1"/>
    </source>
</evidence>
<dbReference type="InterPro" id="IPR029752">
    <property type="entry name" value="D-isomer_DH_CS1"/>
</dbReference>
<feature type="domain" description="D-isomer specific 2-hydroxyacid dehydrogenase NAD-binding" evidence="7">
    <location>
        <begin position="107"/>
        <end position="283"/>
    </location>
</feature>
<evidence type="ECO:0008006" key="10">
    <source>
        <dbReference type="Google" id="ProtNLM"/>
    </source>
</evidence>
<organism evidence="8 9">
    <name type="scientific">Oceanobacillus kimchii</name>
    <dbReference type="NCBI Taxonomy" id="746691"/>
    <lineage>
        <taxon>Bacteria</taxon>
        <taxon>Bacillati</taxon>
        <taxon>Bacillota</taxon>
        <taxon>Bacilli</taxon>
        <taxon>Bacillales</taxon>
        <taxon>Bacillaceae</taxon>
        <taxon>Oceanobacillus</taxon>
    </lineage>
</organism>
<dbReference type="InterPro" id="IPR029753">
    <property type="entry name" value="D-isomer_DH_CS"/>
</dbReference>
<dbReference type="Gene3D" id="3.40.50.720">
    <property type="entry name" value="NAD(P)-binding Rossmann-like Domain"/>
    <property type="match status" value="2"/>
</dbReference>
<evidence type="ECO:0000313" key="9">
    <source>
        <dbReference type="Proteomes" id="UP001275436"/>
    </source>
</evidence>
<keyword evidence="3 5" id="KW-0560">Oxidoreductase</keyword>
<dbReference type="Proteomes" id="UP001275436">
    <property type="component" value="Unassembled WGS sequence"/>
</dbReference>
<comment type="similarity">
    <text evidence="1 5">Belongs to the D-isomer specific 2-hydroxyacid dehydrogenase family.</text>
</comment>